<dbReference type="Proteomes" id="UP000541610">
    <property type="component" value="Unassembled WGS sequence"/>
</dbReference>
<feature type="compositionally biased region" description="Acidic residues" evidence="1">
    <location>
        <begin position="260"/>
        <end position="270"/>
    </location>
</feature>
<feature type="region of interest" description="Disordered" evidence="1">
    <location>
        <begin position="255"/>
        <end position="289"/>
    </location>
</feature>
<proteinExistence type="predicted"/>
<protein>
    <submittedName>
        <fullName evidence="2">Uncharacterized protein</fullName>
    </submittedName>
</protein>
<feature type="compositionally biased region" description="Basic and acidic residues" evidence="1">
    <location>
        <begin position="140"/>
        <end position="150"/>
    </location>
</feature>
<feature type="compositionally biased region" description="Polar residues" evidence="1">
    <location>
        <begin position="102"/>
        <end position="118"/>
    </location>
</feature>
<feature type="compositionally biased region" description="Basic and acidic residues" evidence="1">
    <location>
        <begin position="120"/>
        <end position="129"/>
    </location>
</feature>
<name>A0A7J6PBF2_PEROL</name>
<evidence type="ECO:0000313" key="2">
    <source>
        <dbReference type="EMBL" id="KAF4693523.1"/>
    </source>
</evidence>
<feature type="region of interest" description="Disordered" evidence="1">
    <location>
        <begin position="83"/>
        <end position="188"/>
    </location>
</feature>
<evidence type="ECO:0000256" key="1">
    <source>
        <dbReference type="SAM" id="MobiDB-lite"/>
    </source>
</evidence>
<gene>
    <name evidence="2" type="ORF">FOZ60_010703</name>
</gene>
<dbReference type="OrthoDB" id="443167at2759"/>
<sequence length="668" mass="73168">MWPPANSQTVTFDIDDAGVRKCDFTAKCLKNACCNALVSLTASRWLGEFLSLWFSTPSPSPGILLVHSLSPSEATFAASYFPSQELSEPAPPSDIPDLPSFESAQNYGEDNRDASSPSFDDYHGPREEDLLPGVVAPGPVEHEISRRETRPTQVSVRGVTDALERTPYNPADFDPQAVSGDEADLEDNDDDREALVGGAFATGDEGLSASIIESPEPRDIDTRALDDANYELTGDDNDISDEGSGDLDQMRAVARKNDDEVTDDNDDQTSETENRVTEAGDDSNAVPETNIPGGWVVYGTCREVLVLKPRGGIETAIRSAFVESVNVEGHAFKPSWEEPSYASEVDDYLMEIDCLGNTEGVPEVFKLRCDSKKDADHIRKAWNLGFETPVTQEFTTTTTTPEPVTTGAVAPTRPPLPEYLGVEILRHGGSNVLKEMPTFPTVEEKMRLHEVHLLFDSLEIRGDTVSGYTLSGNRAMIMCNNREHAESLMLKFTGQVQRVAVRAGKFSPELAEEAEAVTEKGETASYEEPQPVGQNYRESTTAAPPANETSQHSVETMPPKEADIKEHRASGGNDAAALFGLELVVATLSTVRSETRKALTLDHRTYAVSTLYRKGKQAKQKTRTEFRKTQGDSLICRVRDINNDDSFELQKSKDRLSLTFLSQDGVVA</sequence>
<feature type="region of interest" description="Disordered" evidence="1">
    <location>
        <begin position="513"/>
        <end position="557"/>
    </location>
</feature>
<comment type="caution">
    <text evidence="2">The sequence shown here is derived from an EMBL/GenBank/DDBJ whole genome shotgun (WGS) entry which is preliminary data.</text>
</comment>
<reference evidence="2 3" key="1">
    <citation type="submission" date="2020-04" db="EMBL/GenBank/DDBJ databases">
        <title>Perkinsus olseni comparative genomics.</title>
        <authorList>
            <person name="Bogema D.R."/>
        </authorList>
    </citation>
    <scope>NUCLEOTIDE SEQUENCE [LARGE SCALE GENOMIC DNA]</scope>
    <source>
        <strain evidence="2">00978-12</strain>
    </source>
</reference>
<accession>A0A7J6PBF2</accession>
<dbReference type="EMBL" id="JABANP010000044">
    <property type="protein sequence ID" value="KAF4693523.1"/>
    <property type="molecule type" value="Genomic_DNA"/>
</dbReference>
<evidence type="ECO:0000313" key="3">
    <source>
        <dbReference type="Proteomes" id="UP000541610"/>
    </source>
</evidence>
<organism evidence="2 3">
    <name type="scientific">Perkinsus olseni</name>
    <name type="common">Perkinsus atlanticus</name>
    <dbReference type="NCBI Taxonomy" id="32597"/>
    <lineage>
        <taxon>Eukaryota</taxon>
        <taxon>Sar</taxon>
        <taxon>Alveolata</taxon>
        <taxon>Perkinsozoa</taxon>
        <taxon>Perkinsea</taxon>
        <taxon>Perkinsida</taxon>
        <taxon>Perkinsidae</taxon>
        <taxon>Perkinsus</taxon>
    </lineage>
</organism>
<dbReference type="AlphaFoldDB" id="A0A7J6PBF2"/>
<feature type="compositionally biased region" description="Polar residues" evidence="1">
    <location>
        <begin position="532"/>
        <end position="554"/>
    </location>
</feature>